<proteinExistence type="predicted"/>
<sequence>MARGEILFRKDDAAVGIYEIEHGQMRLSRIDQAGSEIVLHVAGAGDLIAEASLFSKVYHCDAIAVTDARARLYPKEALLAEYRRNPQAAEAFASRLAHELMALRTRLELRNIRSARERVQNYLALNTGADGCTIELQGTVKDLAAELGLTHEALYRTLRKLEAEGEIARAKDKIFLKKMDAV</sequence>
<dbReference type="CDD" id="cd00038">
    <property type="entry name" value="CAP_ED"/>
    <property type="match status" value="1"/>
</dbReference>
<name>A0ABT4R2U7_9HYPH</name>
<feature type="domain" description="HTH crp-type" evidence="5">
    <location>
        <begin position="113"/>
        <end position="180"/>
    </location>
</feature>
<dbReference type="SUPFAM" id="SSF51206">
    <property type="entry name" value="cAMP-binding domain-like"/>
    <property type="match status" value="1"/>
</dbReference>
<gene>
    <name evidence="6" type="ORF">OOJ09_28605</name>
</gene>
<dbReference type="PROSITE" id="PS51063">
    <property type="entry name" value="HTH_CRP_2"/>
    <property type="match status" value="1"/>
</dbReference>
<dbReference type="InterPro" id="IPR050397">
    <property type="entry name" value="Env_Response_Regulators"/>
</dbReference>
<protein>
    <submittedName>
        <fullName evidence="6">Crp/Fnr family transcriptional regulator</fullName>
    </submittedName>
</protein>
<dbReference type="InterPro" id="IPR012318">
    <property type="entry name" value="HTH_CRP"/>
</dbReference>
<evidence type="ECO:0000313" key="6">
    <source>
        <dbReference type="EMBL" id="MCZ8548157.1"/>
    </source>
</evidence>
<dbReference type="PANTHER" id="PTHR24567:SF74">
    <property type="entry name" value="HTH-TYPE TRANSCRIPTIONAL REGULATOR ARCR"/>
    <property type="match status" value="1"/>
</dbReference>
<evidence type="ECO:0000256" key="2">
    <source>
        <dbReference type="ARBA" id="ARBA00023125"/>
    </source>
</evidence>
<dbReference type="Gene3D" id="2.60.120.10">
    <property type="entry name" value="Jelly Rolls"/>
    <property type="match status" value="1"/>
</dbReference>
<keyword evidence="1" id="KW-0805">Transcription regulation</keyword>
<dbReference type="InterPro" id="IPR000595">
    <property type="entry name" value="cNMP-bd_dom"/>
</dbReference>
<dbReference type="Pfam" id="PF00027">
    <property type="entry name" value="cNMP_binding"/>
    <property type="match status" value="1"/>
</dbReference>
<evidence type="ECO:0000259" key="5">
    <source>
        <dbReference type="PROSITE" id="PS51063"/>
    </source>
</evidence>
<dbReference type="PROSITE" id="PS50042">
    <property type="entry name" value="CNMP_BINDING_3"/>
    <property type="match status" value="1"/>
</dbReference>
<dbReference type="RefSeq" id="WP_269908413.1">
    <property type="nucleotide sequence ID" value="NZ_JAPFQA010000022.1"/>
</dbReference>
<dbReference type="EMBL" id="JAPFQA010000022">
    <property type="protein sequence ID" value="MCZ8548157.1"/>
    <property type="molecule type" value="Genomic_DNA"/>
</dbReference>
<dbReference type="Pfam" id="PF13545">
    <property type="entry name" value="HTH_Crp_2"/>
    <property type="match status" value="1"/>
</dbReference>
<evidence type="ECO:0000256" key="3">
    <source>
        <dbReference type="ARBA" id="ARBA00023163"/>
    </source>
</evidence>
<dbReference type="InterPro" id="IPR014710">
    <property type="entry name" value="RmlC-like_jellyroll"/>
</dbReference>
<dbReference type="PANTHER" id="PTHR24567">
    <property type="entry name" value="CRP FAMILY TRANSCRIPTIONAL REGULATORY PROTEIN"/>
    <property type="match status" value="1"/>
</dbReference>
<feature type="domain" description="Cyclic nucleotide-binding" evidence="4">
    <location>
        <begin position="1"/>
        <end position="54"/>
    </location>
</feature>
<dbReference type="InterPro" id="IPR036390">
    <property type="entry name" value="WH_DNA-bd_sf"/>
</dbReference>
<dbReference type="SMART" id="SM00419">
    <property type="entry name" value="HTH_CRP"/>
    <property type="match status" value="1"/>
</dbReference>
<keyword evidence="3" id="KW-0804">Transcription</keyword>
<dbReference type="Proteomes" id="UP001152178">
    <property type="component" value="Unassembled WGS sequence"/>
</dbReference>
<evidence type="ECO:0000259" key="4">
    <source>
        <dbReference type="PROSITE" id="PS50042"/>
    </source>
</evidence>
<keyword evidence="2" id="KW-0238">DNA-binding</keyword>
<dbReference type="SUPFAM" id="SSF46785">
    <property type="entry name" value="Winged helix' DNA-binding domain"/>
    <property type="match status" value="1"/>
</dbReference>
<reference evidence="6" key="1">
    <citation type="submission" date="2022-11" db="EMBL/GenBank/DDBJ databases">
        <authorList>
            <person name="Coimbra C."/>
        </authorList>
    </citation>
    <scope>NUCLEOTIDE SEQUENCE</scope>
    <source>
        <strain evidence="6">Jales19</strain>
    </source>
</reference>
<organism evidence="6 7">
    <name type="scientific">Mesorhizobium qingshengii</name>
    <dbReference type="NCBI Taxonomy" id="1165689"/>
    <lineage>
        <taxon>Bacteria</taxon>
        <taxon>Pseudomonadati</taxon>
        <taxon>Pseudomonadota</taxon>
        <taxon>Alphaproteobacteria</taxon>
        <taxon>Hyphomicrobiales</taxon>
        <taxon>Phyllobacteriaceae</taxon>
        <taxon>Mesorhizobium</taxon>
    </lineage>
</organism>
<comment type="caution">
    <text evidence="6">The sequence shown here is derived from an EMBL/GenBank/DDBJ whole genome shotgun (WGS) entry which is preliminary data.</text>
</comment>
<dbReference type="InterPro" id="IPR018490">
    <property type="entry name" value="cNMP-bd_dom_sf"/>
</dbReference>
<accession>A0ABT4R2U7</accession>
<evidence type="ECO:0000256" key="1">
    <source>
        <dbReference type="ARBA" id="ARBA00023015"/>
    </source>
</evidence>
<dbReference type="SMART" id="SM00100">
    <property type="entry name" value="cNMP"/>
    <property type="match status" value="1"/>
</dbReference>
<evidence type="ECO:0000313" key="7">
    <source>
        <dbReference type="Proteomes" id="UP001152178"/>
    </source>
</evidence>
<keyword evidence="7" id="KW-1185">Reference proteome</keyword>